<dbReference type="OrthoDB" id="5405937at2"/>
<evidence type="ECO:0000313" key="7">
    <source>
        <dbReference type="Proteomes" id="UP000002366"/>
    </source>
</evidence>
<feature type="domain" description="4-oxalocrotonate tautomerase-like" evidence="5">
    <location>
        <begin position="2"/>
        <end position="60"/>
    </location>
</feature>
<keyword evidence="2 4" id="KW-0413">Isomerase</keyword>
<dbReference type="SUPFAM" id="SSF55331">
    <property type="entry name" value="Tautomerase/MIF"/>
    <property type="match status" value="1"/>
</dbReference>
<dbReference type="InterPro" id="IPR004370">
    <property type="entry name" value="4-OT-like_dom"/>
</dbReference>
<dbReference type="NCBIfam" id="NF002571">
    <property type="entry name" value="PRK02220.1"/>
    <property type="match status" value="1"/>
</dbReference>
<dbReference type="Gene3D" id="3.30.429.10">
    <property type="entry name" value="Macrophage Migration Inhibitory Factor"/>
    <property type="match status" value="1"/>
</dbReference>
<dbReference type="AlphaFoldDB" id="D5EFM5"/>
<dbReference type="PANTHER" id="PTHR35530:SF1">
    <property type="entry name" value="2-HYDROXYMUCONATE TAUTOMERASE"/>
    <property type="match status" value="1"/>
</dbReference>
<organism evidence="6 7">
    <name type="scientific">Aminobacterium colombiense (strain DSM 12261 / ALA-1)</name>
    <dbReference type="NCBI Taxonomy" id="572547"/>
    <lineage>
        <taxon>Bacteria</taxon>
        <taxon>Thermotogati</taxon>
        <taxon>Synergistota</taxon>
        <taxon>Synergistia</taxon>
        <taxon>Synergistales</taxon>
        <taxon>Aminobacteriaceae</taxon>
        <taxon>Aminobacterium</taxon>
    </lineage>
</organism>
<dbReference type="NCBIfam" id="NF001966">
    <property type="entry name" value="PRK00745.1"/>
    <property type="match status" value="1"/>
</dbReference>
<dbReference type="PANTHER" id="PTHR35530">
    <property type="entry name" value="TAUTOMERASE-RELATED"/>
    <property type="match status" value="1"/>
</dbReference>
<keyword evidence="7" id="KW-1185">Reference proteome</keyword>
<dbReference type="EC" id="5.3.2.-" evidence="4"/>
<dbReference type="InterPro" id="IPR014347">
    <property type="entry name" value="Tautomerase/MIF_sf"/>
</dbReference>
<dbReference type="HOGENOM" id="CLU_148073_5_1_0"/>
<name>D5EFM5_AMICL</name>
<dbReference type="NCBIfam" id="TIGR00013">
    <property type="entry name" value="taut"/>
    <property type="match status" value="1"/>
</dbReference>
<sequence length="63" mass="7068">MPIVNVHLFEGRTLEQKRRLVDEVTKAICNSIEVPADAVRIILMEMERTDFAVGGVLASDKNK</sequence>
<dbReference type="RefSeq" id="WP_013048620.1">
    <property type="nucleotide sequence ID" value="NC_014011.1"/>
</dbReference>
<dbReference type="eggNOG" id="COG1942">
    <property type="taxonomic scope" value="Bacteria"/>
</dbReference>
<evidence type="ECO:0000256" key="1">
    <source>
        <dbReference type="ARBA" id="ARBA00006723"/>
    </source>
</evidence>
<evidence type="ECO:0000256" key="2">
    <source>
        <dbReference type="ARBA" id="ARBA00023235"/>
    </source>
</evidence>
<proteinExistence type="inferred from homology"/>
<dbReference type="STRING" id="572547.Amico_1236"/>
<evidence type="ECO:0000256" key="4">
    <source>
        <dbReference type="RuleBase" id="RU362032"/>
    </source>
</evidence>
<dbReference type="EMBL" id="CP001997">
    <property type="protein sequence ID" value="ADE57357.1"/>
    <property type="molecule type" value="Genomic_DNA"/>
</dbReference>
<dbReference type="GO" id="GO:0016853">
    <property type="term" value="F:isomerase activity"/>
    <property type="evidence" value="ECO:0007669"/>
    <property type="project" value="UniProtKB-UniRule"/>
</dbReference>
<dbReference type="InterPro" id="IPR018191">
    <property type="entry name" value="4-OT"/>
</dbReference>
<accession>D5EFM5</accession>
<evidence type="ECO:0000313" key="6">
    <source>
        <dbReference type="EMBL" id="ADE57357.1"/>
    </source>
</evidence>
<feature type="active site" description="Proton acceptor; via imino nitrogen" evidence="3">
    <location>
        <position position="2"/>
    </location>
</feature>
<dbReference type="KEGG" id="aco:Amico_1236"/>
<reference evidence="6 7" key="1">
    <citation type="journal article" date="2010" name="Stand. Genomic Sci.">
        <title>Complete genome sequence of Aminobacterium colombiense type strain (ALA-1).</title>
        <authorList>
            <person name="Chertkov O."/>
            <person name="Sikorski J."/>
            <person name="Brambilla E."/>
            <person name="Lapidus A."/>
            <person name="Copeland A."/>
            <person name="Glavina Del Rio T."/>
            <person name="Nolan M."/>
            <person name="Lucas S."/>
            <person name="Tice H."/>
            <person name="Cheng J.F."/>
            <person name="Han C."/>
            <person name="Detter J.C."/>
            <person name="Bruce D."/>
            <person name="Tapia R."/>
            <person name="Goodwin L."/>
            <person name="Pitluck S."/>
            <person name="Liolios K."/>
            <person name="Ivanova N."/>
            <person name="Mavromatis K."/>
            <person name="Ovchinnikova G."/>
            <person name="Pati A."/>
            <person name="Chen A."/>
            <person name="Palaniappan K."/>
            <person name="Land M."/>
            <person name="Hauser L."/>
            <person name="Chang Y.J."/>
            <person name="Jeffries C.D."/>
            <person name="Spring S."/>
            <person name="Rohde M."/>
            <person name="Goker M."/>
            <person name="Bristow J."/>
            <person name="Eisen J.A."/>
            <person name="Markowitz V."/>
            <person name="Hugenholtz P."/>
            <person name="Kyrpides N.C."/>
            <person name="Klenk H.P."/>
        </authorList>
    </citation>
    <scope>NUCLEOTIDE SEQUENCE [LARGE SCALE GENOMIC DNA]</scope>
    <source>
        <strain evidence="7">DSM 12261 / ALA-1</strain>
    </source>
</reference>
<gene>
    <name evidence="6" type="ordered locus">Amico_1236</name>
</gene>
<dbReference type="Proteomes" id="UP000002366">
    <property type="component" value="Chromosome"/>
</dbReference>
<dbReference type="Pfam" id="PF01361">
    <property type="entry name" value="Tautomerase"/>
    <property type="match status" value="1"/>
</dbReference>
<protein>
    <recommendedName>
        <fullName evidence="4">Tautomerase</fullName>
        <ecNumber evidence="4">5.3.2.-</ecNumber>
    </recommendedName>
</protein>
<comment type="similarity">
    <text evidence="1 4">Belongs to the 4-oxalocrotonate tautomerase family.</text>
</comment>
<evidence type="ECO:0000259" key="5">
    <source>
        <dbReference type="Pfam" id="PF01361"/>
    </source>
</evidence>
<evidence type="ECO:0000256" key="3">
    <source>
        <dbReference type="PIRSR" id="PIRSR618191-1"/>
    </source>
</evidence>